<dbReference type="InterPro" id="IPR027417">
    <property type="entry name" value="P-loop_NTPase"/>
</dbReference>
<dbReference type="RefSeq" id="XP_014911090.1">
    <property type="nucleotide sequence ID" value="XM_015055604.1"/>
</dbReference>
<dbReference type="PANTHER" id="PTHR47117:SF6">
    <property type="entry name" value="KINESIN-LIKE PROTEIN KIF16B"/>
    <property type="match status" value="1"/>
</dbReference>
<dbReference type="GeneID" id="106961705"/>
<reference evidence="8" key="2">
    <citation type="submission" date="2025-09" db="UniProtKB">
        <authorList>
            <consortium name="Ensembl"/>
        </authorList>
    </citation>
    <scope>IDENTIFICATION</scope>
</reference>
<dbReference type="PROSITE" id="PS50067">
    <property type="entry name" value="KINESIN_MOTOR_2"/>
    <property type="match status" value="1"/>
</dbReference>
<organism evidence="8 9">
    <name type="scientific">Poecilia latipinna</name>
    <name type="common">sailfin molly</name>
    <dbReference type="NCBI Taxonomy" id="48699"/>
    <lineage>
        <taxon>Eukaryota</taxon>
        <taxon>Metazoa</taxon>
        <taxon>Chordata</taxon>
        <taxon>Craniata</taxon>
        <taxon>Vertebrata</taxon>
        <taxon>Euteleostomi</taxon>
        <taxon>Actinopterygii</taxon>
        <taxon>Neopterygii</taxon>
        <taxon>Teleostei</taxon>
        <taxon>Neoteleostei</taxon>
        <taxon>Acanthomorphata</taxon>
        <taxon>Ovalentaria</taxon>
        <taxon>Atherinomorphae</taxon>
        <taxon>Cyprinodontiformes</taxon>
        <taxon>Poeciliidae</taxon>
        <taxon>Poeciliinae</taxon>
        <taxon>Poecilia</taxon>
    </lineage>
</organism>
<name>A0A3B3VMY6_9TELE</name>
<feature type="domain" description="Kinesin motor" evidence="7">
    <location>
        <begin position="3"/>
        <end position="355"/>
    </location>
</feature>
<dbReference type="OrthoDB" id="3176171at2759"/>
<evidence type="ECO:0000256" key="5">
    <source>
        <dbReference type="PROSITE-ProRule" id="PRU00283"/>
    </source>
</evidence>
<dbReference type="InterPro" id="IPR036961">
    <property type="entry name" value="Kinesin_motor_dom_sf"/>
</dbReference>
<comment type="similarity">
    <text evidence="5">Belongs to the TRAFAC class myosin-kinesin ATPase superfamily. Kinesin family.</text>
</comment>
<feature type="binding site" evidence="5">
    <location>
        <begin position="99"/>
        <end position="106"/>
    </location>
    <ligand>
        <name>ATP</name>
        <dbReference type="ChEBI" id="CHEBI:30616"/>
    </ligand>
</feature>
<evidence type="ECO:0000259" key="7">
    <source>
        <dbReference type="PROSITE" id="PS50067"/>
    </source>
</evidence>
<dbReference type="KEGG" id="plai:106961705"/>
<dbReference type="Gene3D" id="3.40.850.10">
    <property type="entry name" value="Kinesin motor domain"/>
    <property type="match status" value="1"/>
</dbReference>
<evidence type="ECO:0000256" key="2">
    <source>
        <dbReference type="ARBA" id="ARBA00022840"/>
    </source>
</evidence>
<proteinExistence type="inferred from homology"/>
<dbReference type="SUPFAM" id="SSF52540">
    <property type="entry name" value="P-loop containing nucleoside triphosphate hydrolases"/>
    <property type="match status" value="1"/>
</dbReference>
<dbReference type="GeneTree" id="ENSGT00940000162838"/>
<dbReference type="PRINTS" id="PR00380">
    <property type="entry name" value="KINESINHEAVY"/>
</dbReference>
<keyword evidence="4 5" id="KW-0505">Motor protein</keyword>
<dbReference type="GO" id="GO:0008017">
    <property type="term" value="F:microtubule binding"/>
    <property type="evidence" value="ECO:0007669"/>
    <property type="project" value="InterPro"/>
</dbReference>
<evidence type="ECO:0000256" key="3">
    <source>
        <dbReference type="ARBA" id="ARBA00023054"/>
    </source>
</evidence>
<keyword evidence="9" id="KW-1185">Reference proteome</keyword>
<dbReference type="FunFam" id="3.40.850.10:FF:000021">
    <property type="entry name" value="kinesin-like protein KIF16B isoform X1"/>
    <property type="match status" value="1"/>
</dbReference>
<dbReference type="InterPro" id="IPR001752">
    <property type="entry name" value="Kinesin_motor_dom"/>
</dbReference>
<sequence>MSSVRVAVRVRPLNKREKRLSSKVIIHMRGNTTSIHKPSAVRGEKLKDRGKMFSYDYCFDSVDVDSPTFSSQEKIFKDLGSDVLKAAFDGYNACVFAYGQTGSGKSYTMMGNKVDKGLIPRICEGLFLEISNRSGSNGMSFHMEVSYLEIYNERVQDLLKKRLPYSEGGALKVREHPTDGPYVENLSKHVVLSQSNVESLITLGNATRTIASTGMNDFSSRSHTIFTIIFTQGWFDGELPHERHSKIQLVDLAASERADGTQAVGTRLKESANVNKSLVTLNSVISALADLAVNGQSAKKKQIFIPYRNSVLTWLLKDSLGGNTRTTIIATISPADVNYEETLTTLRFARRAKNIINTPTVNEDGSTKVVRELKAEVTRLRSLLAEAAQVFDVHWATSVKQKEKLQYNQEKVKTLAKQWITKWRGAQSILEEESVALRKEGSRVILDCQLPHLIGLSEDCLTTGILLYYLKEGKTWIQNEASCCQETVLSGPELPREHCLLENCAGIVTLFPQDGALCSVNGSAVTHPCQLTQGAIIQLGGGPILRFNHPAKASQLKEKQQSGLLSSSSQALTDLSKSAENLSEVKLQNSGQVDVLGLESKSKDLRICLRSTPTDIQITASPERDAVPRTVFQLGRDALQGQGSIWDVQEQERDSCHKSGPGLVSESPQRTSRSGAGVASCETEEVSSGDGSLQQTCVLGPGDGCGMTPKGNANEIQGVDADCYKGRPSSGGNSLGSMSHLQSSGGSGSFSVLPQTSAYSQFNRKPFSKQVACCPLKDVAFQDQHSCGEMEETGILEEIKGVAENPVRKLGLGSLFSKVSCIARNAHSLLWRSPALLHQLTTVKLQPVGPCLSSHVLSIVKESHIFIAFSLISKSPIFSVVKALPLIRHIQMNTSHPLQPKETVLMIQDFNNSNNTQLSTLTPRQSVTKQLVGDVLEVSRDFCKRDLQSPEKQDGNNFQIKQDEVISEPLMPKQRSPLSYSNGCKMDVIQATEDVDQAETVHVCIQTLIKFPNPLLKLQTLPLGDLMGVVQSVSCSVPSSQRIVALHWLNIAKCSQPDPQPGLLIVTKTDLYTLTANSGALVLFHHLPLLQLRDVLIGFAGQSLRLIGNTEERLLGVYTHNQKQTKELCWAILNAVCSGDSRLHQCQLLHDNLMELSLDCKVYVPDMQLDSGLRLYCRFQNSLIDLLYHIHCNIDQATVALGELQLLMYTSVAVELSCHIHSEQMAQFFLTDTHFGLAREDVVFPKAIFSQFDVLALCHCSDVRCVLMHDEDGSGSVMVDVIIAKARAKGYPESMTKPDTPSEHPFNSSPHTEVWKLTFSCSTEATCLINHLSNV</sequence>
<dbReference type="STRING" id="48699.ENSPLAP00000026199"/>
<dbReference type="CTD" id="567045"/>
<dbReference type="GO" id="GO:0005524">
    <property type="term" value="F:ATP binding"/>
    <property type="evidence" value="ECO:0007669"/>
    <property type="project" value="UniProtKB-UniRule"/>
</dbReference>
<evidence type="ECO:0000313" key="8">
    <source>
        <dbReference type="Ensembl" id="ENSPLAP00000026199.1"/>
    </source>
</evidence>
<dbReference type="Gene3D" id="2.60.200.20">
    <property type="match status" value="1"/>
</dbReference>
<keyword evidence="1 5" id="KW-0547">Nucleotide-binding</keyword>
<evidence type="ECO:0000256" key="1">
    <source>
        <dbReference type="ARBA" id="ARBA00022741"/>
    </source>
</evidence>
<dbReference type="SUPFAM" id="SSF49879">
    <property type="entry name" value="SMAD/FHA domain"/>
    <property type="match status" value="1"/>
</dbReference>
<feature type="region of interest" description="Disordered" evidence="6">
    <location>
        <begin position="651"/>
        <end position="678"/>
    </location>
</feature>
<accession>A0A3B3VMY6</accession>
<dbReference type="Ensembl" id="ENSPLAT00000028960.1">
    <property type="protein sequence ID" value="ENSPLAP00000026199.1"/>
    <property type="gene ID" value="ENSPLAG00000013800.1"/>
</dbReference>
<evidence type="ECO:0000313" key="9">
    <source>
        <dbReference type="Proteomes" id="UP000261500"/>
    </source>
</evidence>
<dbReference type="SMART" id="SM00129">
    <property type="entry name" value="KISc"/>
    <property type="match status" value="1"/>
</dbReference>
<dbReference type="Proteomes" id="UP000261500">
    <property type="component" value="Unplaced"/>
</dbReference>
<dbReference type="InterPro" id="IPR008984">
    <property type="entry name" value="SMAD_FHA_dom_sf"/>
</dbReference>
<dbReference type="GO" id="GO:0003777">
    <property type="term" value="F:microtubule motor activity"/>
    <property type="evidence" value="ECO:0007669"/>
    <property type="project" value="InterPro"/>
</dbReference>
<evidence type="ECO:0000256" key="6">
    <source>
        <dbReference type="SAM" id="MobiDB-lite"/>
    </source>
</evidence>
<dbReference type="Pfam" id="PF00225">
    <property type="entry name" value="Kinesin"/>
    <property type="match status" value="1"/>
</dbReference>
<protein>
    <submittedName>
        <fullName evidence="8">Kinesin-like protein KIF16B</fullName>
    </submittedName>
</protein>
<dbReference type="PANTHER" id="PTHR47117">
    <property type="entry name" value="STAR-RELATED LIPID TRANSFER PROTEIN 9"/>
    <property type="match status" value="1"/>
</dbReference>
<reference evidence="8" key="1">
    <citation type="submission" date="2025-08" db="UniProtKB">
        <authorList>
            <consortium name="Ensembl"/>
        </authorList>
    </citation>
    <scope>IDENTIFICATION</scope>
</reference>
<keyword evidence="2 5" id="KW-0067">ATP-binding</keyword>
<keyword evidence="3" id="KW-0175">Coiled coil</keyword>
<dbReference type="GO" id="GO:0007018">
    <property type="term" value="P:microtubule-based movement"/>
    <property type="evidence" value="ECO:0007669"/>
    <property type="project" value="InterPro"/>
</dbReference>
<evidence type="ECO:0000256" key="4">
    <source>
        <dbReference type="ARBA" id="ARBA00023175"/>
    </source>
</evidence>